<dbReference type="SUPFAM" id="SSF52266">
    <property type="entry name" value="SGNH hydrolase"/>
    <property type="match status" value="1"/>
</dbReference>
<evidence type="ECO:0000256" key="1">
    <source>
        <dbReference type="SAM" id="MobiDB-lite"/>
    </source>
</evidence>
<protein>
    <recommendedName>
        <fullName evidence="4">SGNH/GDSL hydrolase family protein</fullName>
    </recommendedName>
</protein>
<evidence type="ECO:0000313" key="2">
    <source>
        <dbReference type="EMBL" id="GER70393.1"/>
    </source>
</evidence>
<proteinExistence type="predicted"/>
<accession>A0A5J4JE74</accession>
<feature type="region of interest" description="Disordered" evidence="1">
    <location>
        <begin position="37"/>
        <end position="59"/>
    </location>
</feature>
<evidence type="ECO:0008006" key="4">
    <source>
        <dbReference type="Google" id="ProtNLM"/>
    </source>
</evidence>
<dbReference type="EMBL" id="BKZQ01000019">
    <property type="protein sequence ID" value="GER70393.1"/>
    <property type="molecule type" value="Genomic_DNA"/>
</dbReference>
<gene>
    <name evidence="2" type="ORF">BpJC7_16960</name>
</gene>
<keyword evidence="3" id="KW-1185">Reference proteome</keyword>
<name>A0A5J4JE74_9BACI</name>
<evidence type="ECO:0000313" key="3">
    <source>
        <dbReference type="Proteomes" id="UP000391919"/>
    </source>
</evidence>
<dbReference type="Proteomes" id="UP000391919">
    <property type="component" value="Unassembled WGS sequence"/>
</dbReference>
<organism evidence="2 3">
    <name type="scientific">Weizmannia acidilactici</name>
    <dbReference type="NCBI Taxonomy" id="2607726"/>
    <lineage>
        <taxon>Bacteria</taxon>
        <taxon>Bacillati</taxon>
        <taxon>Bacillota</taxon>
        <taxon>Bacilli</taxon>
        <taxon>Bacillales</taxon>
        <taxon>Bacillaceae</taxon>
        <taxon>Heyndrickxia</taxon>
    </lineage>
</organism>
<dbReference type="AlphaFoldDB" id="A0A5J4JE74"/>
<dbReference type="RefSeq" id="WP_151705995.1">
    <property type="nucleotide sequence ID" value="NZ_BKZQ01000019.1"/>
</dbReference>
<reference evidence="2 3" key="1">
    <citation type="submission" date="2019-09" db="EMBL/GenBank/DDBJ databases">
        <title>Draft genome sequence of Bacillus sp. JC-7.</title>
        <authorList>
            <person name="Tanaka N."/>
            <person name="Shiwa Y."/>
            <person name="Fujita N."/>
            <person name="Tanasupawat S."/>
        </authorList>
    </citation>
    <scope>NUCLEOTIDE SEQUENCE [LARGE SCALE GENOMIC DNA]</scope>
    <source>
        <strain evidence="2 3">JC-7</strain>
    </source>
</reference>
<sequence length="269" mass="30233">MKILATIMSILAAVVVFVAGNMYWGYKTDPSRFQDSAAEAKETKTTSETSAKMGAAKTSEKPNTDFTAYTAHWPKQARTDFKAAISKGRAYKIAIVGSDAMGIDSNGWGPQLKQALRKAYGSHVHVSLFAYDMNSDEFIREGKYKDVADFQPDLVLFEPFILNNNGAVAMENQLNDIKTAAAAWKDAVLLIQPSFPLYQATNYPDQVDQLEMFTKMEGYTYLNHWKNWPDPNSGKFKAYVKFENGEQTAPSAKGVKVWYEYLRDYFIAD</sequence>
<comment type="caution">
    <text evidence="2">The sequence shown here is derived from an EMBL/GenBank/DDBJ whole genome shotgun (WGS) entry which is preliminary data.</text>
</comment>